<proteinExistence type="predicted"/>
<evidence type="ECO:0000313" key="4">
    <source>
        <dbReference type="EMBL" id="GAA5816763.1"/>
    </source>
</evidence>
<dbReference type="Proteomes" id="UP001473302">
    <property type="component" value="Unassembled WGS sequence"/>
</dbReference>
<evidence type="ECO:0000313" key="5">
    <source>
        <dbReference type="Proteomes" id="UP001473302"/>
    </source>
</evidence>
<keyword evidence="1" id="KW-0479">Metal-binding</keyword>
<keyword evidence="1" id="KW-0862">Zinc</keyword>
<reference evidence="4 5" key="1">
    <citation type="submission" date="2024-04" db="EMBL/GenBank/DDBJ databases">
        <title>genome sequences of Mucor flavus KT1a and Helicostylum pulchrum KT1b strains isolated from the surface of a dry-aged beef.</title>
        <authorList>
            <person name="Toyotome T."/>
            <person name="Hosono M."/>
            <person name="Torimaru M."/>
            <person name="Fukuda K."/>
            <person name="Mikami N."/>
        </authorList>
    </citation>
    <scope>NUCLEOTIDE SEQUENCE [LARGE SCALE GENOMIC DNA]</scope>
    <source>
        <strain evidence="4 5">KT1a</strain>
    </source>
</reference>
<comment type="caution">
    <text evidence="4">The sequence shown here is derived from an EMBL/GenBank/DDBJ whole genome shotgun (WGS) entry which is preliminary data.</text>
</comment>
<dbReference type="SMART" id="SM00343">
    <property type="entry name" value="ZnF_C2HC"/>
    <property type="match status" value="1"/>
</dbReference>
<sequence length="149" mass="16688">MESPVLSDVLKAAYVYEGNREEGVTLNNHTRVLPEEIDDPMDLSVAEKREFLYAMRAFRGNFRGSSRGSFRGSNYRGSNFRGGYTSSRGGDTHRGYHQTRGGNVNNRGRGSIKCYNCQGFGHIAKDCASPRSRDINYMESEKDVTQCGK</sequence>
<dbReference type="InterPro" id="IPR001878">
    <property type="entry name" value="Znf_CCHC"/>
</dbReference>
<feature type="region of interest" description="Disordered" evidence="2">
    <location>
        <begin position="81"/>
        <end position="103"/>
    </location>
</feature>
<organism evidence="4 5">
    <name type="scientific">Mucor flavus</name>
    <dbReference type="NCBI Taxonomy" id="439312"/>
    <lineage>
        <taxon>Eukaryota</taxon>
        <taxon>Fungi</taxon>
        <taxon>Fungi incertae sedis</taxon>
        <taxon>Mucoromycota</taxon>
        <taxon>Mucoromycotina</taxon>
        <taxon>Mucoromycetes</taxon>
        <taxon>Mucorales</taxon>
        <taxon>Mucorineae</taxon>
        <taxon>Mucoraceae</taxon>
        <taxon>Mucor</taxon>
    </lineage>
</organism>
<keyword evidence="5" id="KW-1185">Reference proteome</keyword>
<protein>
    <recommendedName>
        <fullName evidence="3">CCHC-type domain-containing protein</fullName>
    </recommendedName>
</protein>
<evidence type="ECO:0000259" key="3">
    <source>
        <dbReference type="PROSITE" id="PS50158"/>
    </source>
</evidence>
<name>A0ABP9ZCB8_9FUNG</name>
<dbReference type="SUPFAM" id="SSF57756">
    <property type="entry name" value="Retrovirus zinc finger-like domains"/>
    <property type="match status" value="1"/>
</dbReference>
<dbReference type="PROSITE" id="PS50158">
    <property type="entry name" value="ZF_CCHC"/>
    <property type="match status" value="1"/>
</dbReference>
<dbReference type="InterPro" id="IPR036875">
    <property type="entry name" value="Znf_CCHC_sf"/>
</dbReference>
<dbReference type="Gene3D" id="4.10.60.10">
    <property type="entry name" value="Zinc finger, CCHC-type"/>
    <property type="match status" value="1"/>
</dbReference>
<evidence type="ECO:0000256" key="2">
    <source>
        <dbReference type="SAM" id="MobiDB-lite"/>
    </source>
</evidence>
<keyword evidence="1" id="KW-0863">Zinc-finger</keyword>
<dbReference type="Pfam" id="PF00098">
    <property type="entry name" value="zf-CCHC"/>
    <property type="match status" value="1"/>
</dbReference>
<gene>
    <name evidence="4" type="ORF">MFLAVUS_010295</name>
</gene>
<accession>A0ABP9ZCB8</accession>
<dbReference type="EMBL" id="BAABUK010000034">
    <property type="protein sequence ID" value="GAA5816763.1"/>
    <property type="molecule type" value="Genomic_DNA"/>
</dbReference>
<feature type="domain" description="CCHC-type" evidence="3">
    <location>
        <begin position="113"/>
        <end position="127"/>
    </location>
</feature>
<evidence type="ECO:0000256" key="1">
    <source>
        <dbReference type="PROSITE-ProRule" id="PRU00047"/>
    </source>
</evidence>